<reference evidence="2" key="1">
    <citation type="journal article" date="2019" name="Int. J. Syst. Evol. Microbiol.">
        <title>The Global Catalogue of Microorganisms (GCM) 10K type strain sequencing project: providing services to taxonomists for standard genome sequencing and annotation.</title>
        <authorList>
            <consortium name="The Broad Institute Genomics Platform"/>
            <consortium name="The Broad Institute Genome Sequencing Center for Infectious Disease"/>
            <person name="Wu L."/>
            <person name="Ma J."/>
        </authorList>
    </citation>
    <scope>NUCLEOTIDE SEQUENCE [LARGE SCALE GENOMIC DNA]</scope>
    <source>
        <strain evidence="2">CGMCC 1.10130</strain>
    </source>
</reference>
<evidence type="ECO:0000313" key="1">
    <source>
        <dbReference type="EMBL" id="GGA82387.1"/>
    </source>
</evidence>
<keyword evidence="2" id="KW-1185">Reference proteome</keyword>
<sequence>MPQYDSPIGNFQLREGVLEWTPNDSLEFNIDTHKALNQALSDYNSPAKLLIAWREDNHFELSGIRLLADGFDIEAIAFWSEERYSQLAAEAIAEIQQIAYPERNVRVMADRDSALAWLQSVE</sequence>
<evidence type="ECO:0000313" key="2">
    <source>
        <dbReference type="Proteomes" id="UP000619743"/>
    </source>
</evidence>
<dbReference type="AlphaFoldDB" id="A0A8J2XPX2"/>
<dbReference type="EMBL" id="BMDX01000013">
    <property type="protein sequence ID" value="GGA82387.1"/>
    <property type="molecule type" value="Genomic_DNA"/>
</dbReference>
<name>A0A8J2XPX2_9GAMM</name>
<accession>A0A8J2XPX2</accession>
<proteinExistence type="predicted"/>
<organism evidence="1 2">
    <name type="scientific">Neiella marina</name>
    <dbReference type="NCBI Taxonomy" id="508461"/>
    <lineage>
        <taxon>Bacteria</taxon>
        <taxon>Pseudomonadati</taxon>
        <taxon>Pseudomonadota</taxon>
        <taxon>Gammaproteobacteria</taxon>
        <taxon>Alteromonadales</taxon>
        <taxon>Echinimonadaceae</taxon>
        <taxon>Neiella</taxon>
    </lineage>
</organism>
<protein>
    <submittedName>
        <fullName evidence="1">Uncharacterized protein</fullName>
    </submittedName>
</protein>
<gene>
    <name evidence="1" type="ORF">GCM10011369_25470</name>
</gene>
<comment type="caution">
    <text evidence="1">The sequence shown here is derived from an EMBL/GenBank/DDBJ whole genome shotgun (WGS) entry which is preliminary data.</text>
</comment>
<dbReference type="RefSeq" id="WP_087506161.1">
    <property type="nucleotide sequence ID" value="NZ_BMDX01000013.1"/>
</dbReference>
<dbReference type="Proteomes" id="UP000619743">
    <property type="component" value="Unassembled WGS sequence"/>
</dbReference>